<feature type="compositionally biased region" description="Polar residues" evidence="1">
    <location>
        <begin position="172"/>
        <end position="184"/>
    </location>
</feature>
<proteinExistence type="predicted"/>
<evidence type="ECO:0000256" key="1">
    <source>
        <dbReference type="SAM" id="MobiDB-lite"/>
    </source>
</evidence>
<dbReference type="Proteomes" id="UP001166286">
    <property type="component" value="Unassembled WGS sequence"/>
</dbReference>
<gene>
    <name evidence="3" type="ORF">JMJ35_006541</name>
</gene>
<feature type="region of interest" description="Disordered" evidence="1">
    <location>
        <begin position="144"/>
        <end position="163"/>
    </location>
</feature>
<feature type="region of interest" description="Disordered" evidence="1">
    <location>
        <begin position="320"/>
        <end position="340"/>
    </location>
</feature>
<dbReference type="InterPro" id="IPR029063">
    <property type="entry name" value="SAM-dependent_MTases_sf"/>
</dbReference>
<feature type="compositionally biased region" description="Polar residues" evidence="1">
    <location>
        <begin position="105"/>
        <end position="116"/>
    </location>
</feature>
<evidence type="ECO:0000259" key="2">
    <source>
        <dbReference type="Pfam" id="PF08241"/>
    </source>
</evidence>
<feature type="compositionally biased region" description="Acidic residues" evidence="1">
    <location>
        <begin position="85"/>
        <end position="98"/>
    </location>
</feature>
<dbReference type="GO" id="GO:0008757">
    <property type="term" value="F:S-adenosylmethionine-dependent methyltransferase activity"/>
    <property type="evidence" value="ECO:0007669"/>
    <property type="project" value="InterPro"/>
</dbReference>
<sequence>MDPGLLPATTYEMPVRLGRRHVLNTIIEDENSEKGGCCSEEEGEQDGRGRPKSIKAPRSIESTSPVPSLTSSTSSYCKGRRRSEDFDEMYDVSDEDSGSDIAPSVMTSISTGSVSSAEGPKSPRRQNKYPSLIIPSPRYWPTIQKVNTISPPRPPKIPLSPAALSMLGHDLPTSSNPPSLTGSLISGPHAGSTGSKTSSPVTPDMLLNLKDGTVWDHAGNRQGYKSQRPDIRVRIEDGSDWRDEAGFSPEESIGGPDFGIEVRDFSDSPILASEDSGSEVGVQLPPEALDTLRHLSLDIPGQPDFASPTDSEKEMVEVEWGSLTPPRRPSSADVTPMSQHSEYSISRISIPSPGGFFSSLGSNARHTWCLNGPAPMSAVPPSSTTAEQFYNCPWNRNPTATVERIVEVDDNSTEGPPTARQIPPGPAEHVLPHTGADGELQPVEDHDEGYEVAIEKIAVEHLDQTHKWLRAQTSYMATLRDTHPADEVGLGTDQQLQRSSSHLRQDSFDSPMKKAVRFLETDVARREHKEPKNIGEGESIYYHAFQHIQSVENPIDPFRHRHTRSDSIQSSRISLPHEHVAHLRGQFAITHVDRPHPQRPISMMPGKDSDKPEETEEQKVIARVERERQALDQLQTGMWVIEATKYLSGGRLLNSPAATKSLRRAPLLSDIENGKVKNPARVLDLGGQPSGDWAWHCSKEYQYARVYTASTERQQVESNIRGPRNHRPTAVQALWQLPYPDKHFNVISARALFAFLKTEKPPGKAQDEYDLCLQECMRCLKPGGYLEFFVMDAEIVNAGSRGSAVSVEFGFNLKTRGYDPSPTKTWLGRVRRAGFDDIKRAWTFLPMGTPTKELPALPETPPPDVSTFETQNVKVEAVQGPVGSTADVANMSGLVGSWAWEQWMLRLQLEMGKEQLLEGVGAALEEGKWTGAGWRCLSGWARKPLEGGISEDG</sequence>
<dbReference type="EMBL" id="JAFEKC020000014">
    <property type="protein sequence ID" value="KAK0510989.1"/>
    <property type="molecule type" value="Genomic_DNA"/>
</dbReference>
<feature type="region of interest" description="Disordered" evidence="1">
    <location>
        <begin position="28"/>
        <end position="133"/>
    </location>
</feature>
<dbReference type="Gene3D" id="3.40.50.150">
    <property type="entry name" value="Vaccinia Virus protein VP39"/>
    <property type="match status" value="1"/>
</dbReference>
<dbReference type="PANTHER" id="PTHR43591:SF105">
    <property type="entry name" value="METHYLTRANSFERASE DOMAIN-CONTAINING PROTEIN-RELATED"/>
    <property type="match status" value="1"/>
</dbReference>
<feature type="region of interest" description="Disordered" evidence="1">
    <location>
        <begin position="168"/>
        <end position="201"/>
    </location>
</feature>
<dbReference type="AlphaFoldDB" id="A0AA39V499"/>
<keyword evidence="4" id="KW-1185">Reference proteome</keyword>
<dbReference type="PANTHER" id="PTHR43591">
    <property type="entry name" value="METHYLTRANSFERASE"/>
    <property type="match status" value="1"/>
</dbReference>
<feature type="compositionally biased region" description="Low complexity" evidence="1">
    <location>
        <begin position="62"/>
        <end position="75"/>
    </location>
</feature>
<feature type="region of interest" description="Disordered" evidence="1">
    <location>
        <begin position="595"/>
        <end position="615"/>
    </location>
</feature>
<evidence type="ECO:0000313" key="3">
    <source>
        <dbReference type="EMBL" id="KAK0510989.1"/>
    </source>
</evidence>
<feature type="compositionally biased region" description="Polar residues" evidence="1">
    <location>
        <begin position="192"/>
        <end position="201"/>
    </location>
</feature>
<accession>A0AA39V499</accession>
<dbReference type="InterPro" id="IPR013216">
    <property type="entry name" value="Methyltransf_11"/>
</dbReference>
<protein>
    <recommendedName>
        <fullName evidence="2">Methyltransferase type 11 domain-containing protein</fullName>
    </recommendedName>
</protein>
<name>A0AA39V499_9LECA</name>
<evidence type="ECO:0000313" key="4">
    <source>
        <dbReference type="Proteomes" id="UP001166286"/>
    </source>
</evidence>
<feature type="domain" description="Methyltransferase type 11" evidence="2">
    <location>
        <begin position="704"/>
        <end position="786"/>
    </location>
</feature>
<reference evidence="3" key="1">
    <citation type="submission" date="2023-03" db="EMBL/GenBank/DDBJ databases">
        <title>Complete genome of Cladonia borealis.</title>
        <authorList>
            <person name="Park H."/>
        </authorList>
    </citation>
    <scope>NUCLEOTIDE SEQUENCE</scope>
    <source>
        <strain evidence="3">ANT050790</strain>
    </source>
</reference>
<dbReference type="Pfam" id="PF08241">
    <property type="entry name" value="Methyltransf_11"/>
    <property type="match status" value="1"/>
</dbReference>
<dbReference type="SUPFAM" id="SSF53335">
    <property type="entry name" value="S-adenosyl-L-methionine-dependent methyltransferases"/>
    <property type="match status" value="1"/>
</dbReference>
<organism evidence="3 4">
    <name type="scientific">Cladonia borealis</name>
    <dbReference type="NCBI Taxonomy" id="184061"/>
    <lineage>
        <taxon>Eukaryota</taxon>
        <taxon>Fungi</taxon>
        <taxon>Dikarya</taxon>
        <taxon>Ascomycota</taxon>
        <taxon>Pezizomycotina</taxon>
        <taxon>Lecanoromycetes</taxon>
        <taxon>OSLEUM clade</taxon>
        <taxon>Lecanoromycetidae</taxon>
        <taxon>Lecanorales</taxon>
        <taxon>Lecanorineae</taxon>
        <taxon>Cladoniaceae</taxon>
        <taxon>Cladonia</taxon>
    </lineage>
</organism>
<comment type="caution">
    <text evidence="3">The sequence shown here is derived from an EMBL/GenBank/DDBJ whole genome shotgun (WGS) entry which is preliminary data.</text>
</comment>